<accession>A0A091IET6</accession>
<dbReference type="AlphaFoldDB" id="A0A091IET6"/>
<dbReference type="GO" id="GO:1903259">
    <property type="term" value="P:exon-exon junction complex disassembly"/>
    <property type="evidence" value="ECO:0007669"/>
    <property type="project" value="InterPro"/>
</dbReference>
<feature type="non-terminal residue" evidence="2">
    <location>
        <position position="154"/>
    </location>
</feature>
<protein>
    <submittedName>
        <fullName evidence="2">Partner of Y14 and mago</fullName>
    </submittedName>
</protein>
<dbReference type="Proteomes" id="UP000054308">
    <property type="component" value="Unassembled WGS sequence"/>
</dbReference>
<dbReference type="InterPro" id="IPR039333">
    <property type="entry name" value="PYM1"/>
</dbReference>
<evidence type="ECO:0000313" key="2">
    <source>
        <dbReference type="EMBL" id="KFP05983.1"/>
    </source>
</evidence>
<dbReference type="STRING" id="9244.A0A091IET6"/>
<feature type="compositionally biased region" description="Basic residues" evidence="1">
    <location>
        <begin position="106"/>
        <end position="115"/>
    </location>
</feature>
<feature type="region of interest" description="Disordered" evidence="1">
    <location>
        <begin position="1"/>
        <end position="154"/>
    </location>
</feature>
<dbReference type="GO" id="GO:0005737">
    <property type="term" value="C:cytoplasm"/>
    <property type="evidence" value="ECO:0007669"/>
    <property type="project" value="TreeGrafter"/>
</dbReference>
<dbReference type="PANTHER" id="PTHR22959:SF0">
    <property type="entry name" value="PARTNER OF Y14 AND MAGO"/>
    <property type="match status" value="1"/>
</dbReference>
<feature type="compositionally biased region" description="Basic residues" evidence="1">
    <location>
        <begin position="42"/>
        <end position="52"/>
    </location>
</feature>
<keyword evidence="3" id="KW-1185">Reference proteome</keyword>
<dbReference type="GO" id="GO:0003723">
    <property type="term" value="F:RNA binding"/>
    <property type="evidence" value="ECO:0007669"/>
    <property type="project" value="TreeGrafter"/>
</dbReference>
<feature type="compositionally biased region" description="Basic and acidic residues" evidence="1">
    <location>
        <begin position="73"/>
        <end position="83"/>
    </location>
</feature>
<proteinExistence type="predicted"/>
<dbReference type="GO" id="GO:0035145">
    <property type="term" value="C:exon-exon junction complex"/>
    <property type="evidence" value="ECO:0007669"/>
    <property type="project" value="TreeGrafter"/>
</dbReference>
<evidence type="ECO:0000313" key="3">
    <source>
        <dbReference type="Proteomes" id="UP000054308"/>
    </source>
</evidence>
<dbReference type="EMBL" id="KL218497">
    <property type="protein sequence ID" value="KFP05983.1"/>
    <property type="molecule type" value="Genomic_DNA"/>
</dbReference>
<feature type="non-terminal residue" evidence="2">
    <location>
        <position position="1"/>
    </location>
</feature>
<reference evidence="2 3" key="1">
    <citation type="submission" date="2014-04" db="EMBL/GenBank/DDBJ databases">
        <title>Genome evolution of avian class.</title>
        <authorList>
            <person name="Zhang G."/>
            <person name="Li C."/>
        </authorList>
    </citation>
    <scope>NUCLEOTIDE SEQUENCE [LARGE SCALE GENOMIC DNA]</scope>
    <source>
        <strain evidence="2">BGI_N300</strain>
    </source>
</reference>
<feature type="compositionally biased region" description="Basic and acidic residues" evidence="1">
    <location>
        <begin position="116"/>
        <end position="154"/>
    </location>
</feature>
<gene>
    <name evidence="2" type="ORF">N300_02919</name>
</gene>
<evidence type="ECO:0000256" key="1">
    <source>
        <dbReference type="SAM" id="MobiDB-lite"/>
    </source>
</evidence>
<organism evidence="2 3">
    <name type="scientific">Calypte anna</name>
    <name type="common">Anna's hummingbird</name>
    <name type="synonym">Archilochus anna</name>
    <dbReference type="NCBI Taxonomy" id="9244"/>
    <lineage>
        <taxon>Eukaryota</taxon>
        <taxon>Metazoa</taxon>
        <taxon>Chordata</taxon>
        <taxon>Craniata</taxon>
        <taxon>Vertebrata</taxon>
        <taxon>Euteleostomi</taxon>
        <taxon>Archelosauria</taxon>
        <taxon>Archosauria</taxon>
        <taxon>Dinosauria</taxon>
        <taxon>Saurischia</taxon>
        <taxon>Theropoda</taxon>
        <taxon>Coelurosauria</taxon>
        <taxon>Aves</taxon>
        <taxon>Neognathae</taxon>
        <taxon>Neoaves</taxon>
        <taxon>Strisores</taxon>
        <taxon>Apodiformes</taxon>
        <taxon>Trochilidae</taxon>
        <taxon>Calypte</taxon>
    </lineage>
</organism>
<name>A0A091IET6_CALAN</name>
<dbReference type="PANTHER" id="PTHR22959">
    <property type="entry name" value="PYM PROTEIN"/>
    <property type="match status" value="1"/>
</dbReference>
<feature type="compositionally biased region" description="Basic and acidic residues" evidence="1">
    <location>
        <begin position="53"/>
        <end position="63"/>
    </location>
</feature>
<sequence length="154" mass="17390">YENKYVKFFRSKPELPPGLSPEAAGVPSGKGGEGPEPGLSRTAKRNLKRKEKRKQEKCEREAEGLSAGVGKLRLGEEKKEGNGEKNPPPTPQEGTQNPGEGSEKVRKVKNLRKKLRQVEELGRRVEEGKVQPSPEQREKLERRRALEEELRELE</sequence>